<dbReference type="EMBL" id="CAKXAJ010003106">
    <property type="protein sequence ID" value="CAH2208321.1"/>
    <property type="molecule type" value="Genomic_DNA"/>
</dbReference>
<evidence type="ECO:0000313" key="4">
    <source>
        <dbReference type="Proteomes" id="UP000838756"/>
    </source>
</evidence>
<evidence type="ECO:0000256" key="2">
    <source>
        <dbReference type="SAM" id="SignalP"/>
    </source>
</evidence>
<proteinExistence type="predicted"/>
<keyword evidence="4" id="KW-1185">Reference proteome</keyword>
<dbReference type="Proteomes" id="UP000838756">
    <property type="component" value="Unassembled WGS sequence"/>
</dbReference>
<protein>
    <submittedName>
        <fullName evidence="3">Jg23266 protein</fullName>
    </submittedName>
</protein>
<sequence>LFFIAVIACLCAAYALAFPFQPEVGQYDPPPYGDIGRSVPQPGQSYGWDRSAHVRSAP</sequence>
<evidence type="ECO:0000256" key="1">
    <source>
        <dbReference type="SAM" id="MobiDB-lite"/>
    </source>
</evidence>
<evidence type="ECO:0000313" key="3">
    <source>
        <dbReference type="EMBL" id="CAH2208321.1"/>
    </source>
</evidence>
<gene>
    <name evidence="3" type="primary">jg23266</name>
    <name evidence="3" type="ORF">PAEG_LOCUS937</name>
</gene>
<dbReference type="AlphaFoldDB" id="A0A8S4QF42"/>
<feature type="region of interest" description="Disordered" evidence="1">
    <location>
        <begin position="29"/>
        <end position="58"/>
    </location>
</feature>
<feature type="non-terminal residue" evidence="3">
    <location>
        <position position="1"/>
    </location>
</feature>
<feature type="signal peptide" evidence="2">
    <location>
        <begin position="1"/>
        <end position="17"/>
    </location>
</feature>
<keyword evidence="2" id="KW-0732">Signal</keyword>
<reference evidence="3" key="1">
    <citation type="submission" date="2022-03" db="EMBL/GenBank/DDBJ databases">
        <authorList>
            <person name="Lindestad O."/>
        </authorList>
    </citation>
    <scope>NUCLEOTIDE SEQUENCE</scope>
</reference>
<name>A0A8S4QF42_9NEOP</name>
<organism evidence="3 4">
    <name type="scientific">Pararge aegeria aegeria</name>
    <dbReference type="NCBI Taxonomy" id="348720"/>
    <lineage>
        <taxon>Eukaryota</taxon>
        <taxon>Metazoa</taxon>
        <taxon>Ecdysozoa</taxon>
        <taxon>Arthropoda</taxon>
        <taxon>Hexapoda</taxon>
        <taxon>Insecta</taxon>
        <taxon>Pterygota</taxon>
        <taxon>Neoptera</taxon>
        <taxon>Endopterygota</taxon>
        <taxon>Lepidoptera</taxon>
        <taxon>Glossata</taxon>
        <taxon>Ditrysia</taxon>
        <taxon>Papilionoidea</taxon>
        <taxon>Nymphalidae</taxon>
        <taxon>Satyrinae</taxon>
        <taxon>Satyrini</taxon>
        <taxon>Parargina</taxon>
        <taxon>Pararge</taxon>
    </lineage>
</organism>
<comment type="caution">
    <text evidence="3">The sequence shown here is derived from an EMBL/GenBank/DDBJ whole genome shotgun (WGS) entry which is preliminary data.</text>
</comment>
<accession>A0A8S4QF42</accession>
<feature type="chain" id="PRO_5035926519" evidence="2">
    <location>
        <begin position="18"/>
        <end position="58"/>
    </location>
</feature>